<dbReference type="PANTHER" id="PTHR31672">
    <property type="entry name" value="BNACNNG10540D PROTEIN"/>
    <property type="match status" value="1"/>
</dbReference>
<name>A0AAV1DWQ0_OLDCO</name>
<reference evidence="2" key="1">
    <citation type="submission" date="2023-03" db="EMBL/GenBank/DDBJ databases">
        <authorList>
            <person name="Julca I."/>
        </authorList>
    </citation>
    <scope>NUCLEOTIDE SEQUENCE</scope>
</reference>
<dbReference type="EMBL" id="OX459124">
    <property type="protein sequence ID" value="CAI9112099.1"/>
    <property type="molecule type" value="Genomic_DNA"/>
</dbReference>
<dbReference type="AlphaFoldDB" id="A0AAV1DWQ0"/>
<accession>A0AAV1DWQ0</accession>
<organism evidence="2 3">
    <name type="scientific">Oldenlandia corymbosa var. corymbosa</name>
    <dbReference type="NCBI Taxonomy" id="529605"/>
    <lineage>
        <taxon>Eukaryota</taxon>
        <taxon>Viridiplantae</taxon>
        <taxon>Streptophyta</taxon>
        <taxon>Embryophyta</taxon>
        <taxon>Tracheophyta</taxon>
        <taxon>Spermatophyta</taxon>
        <taxon>Magnoliopsida</taxon>
        <taxon>eudicotyledons</taxon>
        <taxon>Gunneridae</taxon>
        <taxon>Pentapetalae</taxon>
        <taxon>asterids</taxon>
        <taxon>lamiids</taxon>
        <taxon>Gentianales</taxon>
        <taxon>Rubiaceae</taxon>
        <taxon>Rubioideae</taxon>
        <taxon>Spermacoceae</taxon>
        <taxon>Hedyotis-Oldenlandia complex</taxon>
        <taxon>Oldenlandia</taxon>
    </lineage>
</organism>
<dbReference type="InterPro" id="IPR006527">
    <property type="entry name" value="F-box-assoc_dom_typ1"/>
</dbReference>
<feature type="domain" description="F-box associated beta-propeller type 1" evidence="1">
    <location>
        <begin position="11"/>
        <end position="234"/>
    </location>
</feature>
<dbReference type="Pfam" id="PF07734">
    <property type="entry name" value="FBA_1"/>
    <property type="match status" value="1"/>
</dbReference>
<dbReference type="NCBIfam" id="TIGR01640">
    <property type="entry name" value="F_box_assoc_1"/>
    <property type="match status" value="1"/>
</dbReference>
<keyword evidence="3" id="KW-1185">Reference proteome</keyword>
<sequence>MLGRRCKVESSCHGLVLISNECSKFLMNLITSEAIKLQPFGFFKAFFEHYVHVLGYNDTNVDYKIVTILCCRARLEPELPKTKVDVYSVKTKTWKSLPDSSYDHYESFESFGYGQDGVLLNGYVHLLATDNQTQVSSPAPTVTTVFNLTHERFDKVVPSPKDIANIHCGRLTTCGGCLALILCYYYYDFDVWVMKDCGVQESWTRFTIACRPYGGFSGFRPTYLLSDDKVVFVVDCWKWVALTPSSGVWRDLEMVGFPNENVYDILTFKESLLSPNYGS</sequence>
<protein>
    <submittedName>
        <fullName evidence="2">OLC1v1012479C1</fullName>
    </submittedName>
</protein>
<evidence type="ECO:0000259" key="1">
    <source>
        <dbReference type="Pfam" id="PF07734"/>
    </source>
</evidence>
<dbReference type="InterPro" id="IPR017451">
    <property type="entry name" value="F-box-assoc_interact_dom"/>
</dbReference>
<dbReference type="Proteomes" id="UP001161247">
    <property type="component" value="Chromosome 7"/>
</dbReference>
<proteinExistence type="predicted"/>
<evidence type="ECO:0000313" key="2">
    <source>
        <dbReference type="EMBL" id="CAI9112099.1"/>
    </source>
</evidence>
<gene>
    <name evidence="2" type="ORF">OLC1_LOCUS19353</name>
</gene>
<dbReference type="PANTHER" id="PTHR31672:SF13">
    <property type="entry name" value="F-BOX PROTEIN CPR30-LIKE"/>
    <property type="match status" value="1"/>
</dbReference>
<evidence type="ECO:0000313" key="3">
    <source>
        <dbReference type="Proteomes" id="UP001161247"/>
    </source>
</evidence>
<dbReference type="InterPro" id="IPR050796">
    <property type="entry name" value="SCF_F-box_component"/>
</dbReference>